<dbReference type="Pfam" id="PF00172">
    <property type="entry name" value="Zn_clus"/>
    <property type="match status" value="1"/>
</dbReference>
<dbReference type="GO" id="GO:0008270">
    <property type="term" value="F:zinc ion binding"/>
    <property type="evidence" value="ECO:0007669"/>
    <property type="project" value="InterPro"/>
</dbReference>
<gene>
    <name evidence="4" type="ORF">AK830_g5178</name>
</gene>
<sequence>MSIPLRSKQGCWTCRLRKKKCDERHPHCGTCESLSITCFGYGPKPDWMKKSDEARAVADSIKETDTSLADTEPRMEGSLSSIPADNSTLLMHFLDNVFPLQYPMYRPDITKGGRGWLLNLLLGSKPFYHAALALSVYHRRTAVPASNKHQVATLVQQEQHLEISLNAMNFAMQNSCGVDARGLGVATAVVQLMLFELFTGDKNACLAHLNAAIGMTRQAFQQNNYERLGLAESTRVILHQDLPVPENEPATAEQVVNFRFLTGTTMWLDIISSITAGTAPQLLPYYSSIIAPASHTKLEGIMGCKNWAMLEIGRIAALHEQCVQAIGRGDFNCNEFQKIGCDITLNIEDGLAGIALEGFSVSDPESTQALNTMPNEHTLITHIFALMASIYLHLAIRGFQELEALDGNIAKGMSMLQAQGTRQLLPALVAPLYIFGVVARTEDKTFLREVLSCPPLLDASLKHRRAILPALEETWRQRERGSGMAWKDCLELARDVFLL</sequence>
<dbReference type="PANTHER" id="PTHR37534">
    <property type="entry name" value="TRANSCRIPTIONAL ACTIVATOR PROTEIN UGA3"/>
    <property type="match status" value="1"/>
</dbReference>
<reference evidence="4 5" key="1">
    <citation type="submission" date="2015-09" db="EMBL/GenBank/DDBJ databases">
        <title>Draft genome of a European isolate of the apple canker pathogen Neonectria ditissima.</title>
        <authorList>
            <person name="Gomez-Cortecero A."/>
            <person name="Harrison R.J."/>
            <person name="Armitage A.D."/>
        </authorList>
    </citation>
    <scope>NUCLEOTIDE SEQUENCE [LARGE SCALE GENOMIC DNA]</scope>
    <source>
        <strain evidence="4 5">R09/05</strain>
    </source>
</reference>
<evidence type="ECO:0000313" key="4">
    <source>
        <dbReference type="EMBL" id="KPM41353.1"/>
    </source>
</evidence>
<comment type="caution">
    <text evidence="4">The sequence shown here is derived from an EMBL/GenBank/DDBJ whole genome shotgun (WGS) entry which is preliminary data.</text>
</comment>
<protein>
    <recommendedName>
        <fullName evidence="3">Zn(2)-C6 fungal-type domain-containing protein</fullName>
    </recommendedName>
</protein>
<accession>A0A0P7AU26</accession>
<dbReference type="SUPFAM" id="SSF57701">
    <property type="entry name" value="Zn2/Cys6 DNA-binding domain"/>
    <property type="match status" value="1"/>
</dbReference>
<dbReference type="AlphaFoldDB" id="A0A0P7AU26"/>
<dbReference type="SMART" id="SM00066">
    <property type="entry name" value="GAL4"/>
    <property type="match status" value="1"/>
</dbReference>
<dbReference type="Proteomes" id="UP000050424">
    <property type="component" value="Unassembled WGS sequence"/>
</dbReference>
<name>A0A0P7AU26_9HYPO</name>
<feature type="domain" description="Zn(2)-C6 fungal-type" evidence="3">
    <location>
        <begin position="10"/>
        <end position="38"/>
    </location>
</feature>
<comment type="subcellular location">
    <subcellularLocation>
        <location evidence="1">Nucleus</location>
    </subcellularLocation>
</comment>
<dbReference type="GO" id="GO:0000981">
    <property type="term" value="F:DNA-binding transcription factor activity, RNA polymerase II-specific"/>
    <property type="evidence" value="ECO:0007669"/>
    <property type="project" value="InterPro"/>
</dbReference>
<dbReference type="InterPro" id="IPR021858">
    <property type="entry name" value="Fun_TF"/>
</dbReference>
<dbReference type="InterPro" id="IPR001138">
    <property type="entry name" value="Zn2Cys6_DnaBD"/>
</dbReference>
<dbReference type="GO" id="GO:0000976">
    <property type="term" value="F:transcription cis-regulatory region binding"/>
    <property type="evidence" value="ECO:0007669"/>
    <property type="project" value="TreeGrafter"/>
</dbReference>
<evidence type="ECO:0000259" key="3">
    <source>
        <dbReference type="PROSITE" id="PS50048"/>
    </source>
</evidence>
<dbReference type="InterPro" id="IPR036864">
    <property type="entry name" value="Zn2-C6_fun-type_DNA-bd_sf"/>
</dbReference>
<evidence type="ECO:0000256" key="1">
    <source>
        <dbReference type="ARBA" id="ARBA00004123"/>
    </source>
</evidence>
<dbReference type="PANTHER" id="PTHR37534:SF26">
    <property type="entry name" value="TRANSCRIPTION FACTOR, PUTATIVE-RELATED"/>
    <property type="match status" value="1"/>
</dbReference>
<keyword evidence="2" id="KW-0539">Nucleus</keyword>
<dbReference type="OrthoDB" id="3251668at2759"/>
<dbReference type="PROSITE" id="PS00463">
    <property type="entry name" value="ZN2_CY6_FUNGAL_1"/>
    <property type="match status" value="1"/>
</dbReference>
<proteinExistence type="predicted"/>
<dbReference type="GO" id="GO:0045944">
    <property type="term" value="P:positive regulation of transcription by RNA polymerase II"/>
    <property type="evidence" value="ECO:0007669"/>
    <property type="project" value="TreeGrafter"/>
</dbReference>
<dbReference type="CDD" id="cd00067">
    <property type="entry name" value="GAL4"/>
    <property type="match status" value="1"/>
</dbReference>
<dbReference type="Gene3D" id="4.10.240.10">
    <property type="entry name" value="Zn(2)-C6 fungal-type DNA-binding domain"/>
    <property type="match status" value="1"/>
</dbReference>
<keyword evidence="5" id="KW-1185">Reference proteome</keyword>
<dbReference type="PROSITE" id="PS50048">
    <property type="entry name" value="ZN2_CY6_FUNGAL_2"/>
    <property type="match status" value="1"/>
</dbReference>
<evidence type="ECO:0000313" key="5">
    <source>
        <dbReference type="Proteomes" id="UP000050424"/>
    </source>
</evidence>
<dbReference type="Pfam" id="PF11951">
    <property type="entry name" value="Fungal_trans_2"/>
    <property type="match status" value="1"/>
</dbReference>
<dbReference type="GO" id="GO:0005634">
    <property type="term" value="C:nucleus"/>
    <property type="evidence" value="ECO:0007669"/>
    <property type="project" value="UniProtKB-SubCell"/>
</dbReference>
<evidence type="ECO:0000256" key="2">
    <source>
        <dbReference type="ARBA" id="ARBA00023242"/>
    </source>
</evidence>
<organism evidence="4 5">
    <name type="scientific">Neonectria ditissima</name>
    <dbReference type="NCBI Taxonomy" id="78410"/>
    <lineage>
        <taxon>Eukaryota</taxon>
        <taxon>Fungi</taxon>
        <taxon>Dikarya</taxon>
        <taxon>Ascomycota</taxon>
        <taxon>Pezizomycotina</taxon>
        <taxon>Sordariomycetes</taxon>
        <taxon>Hypocreomycetidae</taxon>
        <taxon>Hypocreales</taxon>
        <taxon>Nectriaceae</taxon>
        <taxon>Neonectria</taxon>
    </lineage>
</organism>
<dbReference type="EMBL" id="LKCW01000066">
    <property type="protein sequence ID" value="KPM41353.1"/>
    <property type="molecule type" value="Genomic_DNA"/>
</dbReference>